<dbReference type="InterPro" id="IPR018247">
    <property type="entry name" value="EF_Hand_1_Ca_BS"/>
</dbReference>
<sequence>MKQAASLLLLSLTFAAGTAFAANPEKATEPTGATMDHSTHTGHHATPDAFAKLDTNKDGALSKQELAKHPMAAHASMVDANKDGSLSKSEFAALEGM</sequence>
<evidence type="ECO:0000256" key="2">
    <source>
        <dbReference type="SAM" id="SignalP"/>
    </source>
</evidence>
<feature type="region of interest" description="Disordered" evidence="1">
    <location>
        <begin position="25"/>
        <end position="50"/>
    </location>
</feature>
<reference evidence="4 5" key="1">
    <citation type="submission" date="2020-11" db="EMBL/GenBank/DDBJ databases">
        <title>Draft Genome Sequence and Secondary Metabolite Biosynthetic Potential of the Lysobacter niastensis Type strain DSM 18481.</title>
        <authorList>
            <person name="Turrini P."/>
            <person name="Artuso I."/>
            <person name="Tescari M."/>
            <person name="Lugli G.A."/>
            <person name="Frangipani E."/>
            <person name="Ventura M."/>
            <person name="Visca P."/>
        </authorList>
    </citation>
    <scope>NUCLEOTIDE SEQUENCE [LARGE SCALE GENOMIC DNA]</scope>
    <source>
        <strain evidence="4 5">DSM 18481</strain>
    </source>
</reference>
<comment type="caution">
    <text evidence="4">The sequence shown here is derived from an EMBL/GenBank/DDBJ whole genome shotgun (WGS) entry which is preliminary data.</text>
</comment>
<accession>A0ABS0B9C9</accession>
<feature type="chain" id="PRO_5046030156" evidence="2">
    <location>
        <begin position="22"/>
        <end position="97"/>
    </location>
</feature>
<dbReference type="RefSeq" id="WP_194931455.1">
    <property type="nucleotide sequence ID" value="NZ_JADLZT010000006.1"/>
</dbReference>
<evidence type="ECO:0000313" key="4">
    <source>
        <dbReference type="EMBL" id="MBF6024873.1"/>
    </source>
</evidence>
<dbReference type="InterPro" id="IPR011992">
    <property type="entry name" value="EF-hand-dom_pair"/>
</dbReference>
<dbReference type="Gene3D" id="1.10.238.10">
    <property type="entry name" value="EF-hand"/>
    <property type="match status" value="1"/>
</dbReference>
<keyword evidence="5" id="KW-1185">Reference proteome</keyword>
<dbReference type="InterPro" id="IPR002048">
    <property type="entry name" value="EF_hand_dom"/>
</dbReference>
<dbReference type="SUPFAM" id="SSF47473">
    <property type="entry name" value="EF-hand"/>
    <property type="match status" value="1"/>
</dbReference>
<organism evidence="4 5">
    <name type="scientific">Lysobacter niastensis</name>
    <dbReference type="NCBI Taxonomy" id="380629"/>
    <lineage>
        <taxon>Bacteria</taxon>
        <taxon>Pseudomonadati</taxon>
        <taxon>Pseudomonadota</taxon>
        <taxon>Gammaproteobacteria</taxon>
        <taxon>Lysobacterales</taxon>
        <taxon>Lysobacteraceae</taxon>
        <taxon>Lysobacter</taxon>
    </lineage>
</organism>
<proteinExistence type="predicted"/>
<dbReference type="PROSITE" id="PS50222">
    <property type="entry name" value="EF_HAND_2"/>
    <property type="match status" value="1"/>
</dbReference>
<feature type="domain" description="EF-hand" evidence="3">
    <location>
        <begin position="48"/>
        <end position="76"/>
    </location>
</feature>
<dbReference type="Pfam" id="PF13202">
    <property type="entry name" value="EF-hand_5"/>
    <property type="match status" value="2"/>
</dbReference>
<evidence type="ECO:0000256" key="1">
    <source>
        <dbReference type="SAM" id="MobiDB-lite"/>
    </source>
</evidence>
<keyword evidence="2" id="KW-0732">Signal</keyword>
<dbReference type="PROSITE" id="PS00018">
    <property type="entry name" value="EF_HAND_1"/>
    <property type="match status" value="2"/>
</dbReference>
<name>A0ABS0B9C9_9GAMM</name>
<evidence type="ECO:0000259" key="3">
    <source>
        <dbReference type="PROSITE" id="PS50222"/>
    </source>
</evidence>
<feature type="signal peptide" evidence="2">
    <location>
        <begin position="1"/>
        <end position="21"/>
    </location>
</feature>
<dbReference type="EMBL" id="JADLZT010000006">
    <property type="protein sequence ID" value="MBF6024873.1"/>
    <property type="molecule type" value="Genomic_DNA"/>
</dbReference>
<evidence type="ECO:0000313" key="5">
    <source>
        <dbReference type="Proteomes" id="UP001429984"/>
    </source>
</evidence>
<protein>
    <submittedName>
        <fullName evidence="4">EF-hand domain-containing protein</fullName>
    </submittedName>
</protein>
<dbReference type="Proteomes" id="UP001429984">
    <property type="component" value="Unassembled WGS sequence"/>
</dbReference>
<gene>
    <name evidence="4" type="ORF">IU514_12635</name>
</gene>